<feature type="domain" description="Antirepressor protein ant N-terminal" evidence="2">
    <location>
        <begin position="16"/>
        <end position="123"/>
    </location>
</feature>
<reference evidence="4" key="1">
    <citation type="journal article" date="2019" name="Int. J. Syst. Evol. Microbiol.">
        <title>The Global Catalogue of Microorganisms (GCM) 10K type strain sequencing project: providing services to taxonomists for standard genome sequencing and annotation.</title>
        <authorList>
            <consortium name="The Broad Institute Genomics Platform"/>
            <consortium name="The Broad Institute Genome Sequencing Center for Infectious Disease"/>
            <person name="Wu L."/>
            <person name="Ma J."/>
        </authorList>
    </citation>
    <scope>NUCLEOTIDE SEQUENCE [LARGE SCALE GENOMIC DNA]</scope>
    <source>
        <strain evidence="4">JCM 9377</strain>
    </source>
</reference>
<dbReference type="Proteomes" id="UP001501237">
    <property type="component" value="Unassembled WGS sequence"/>
</dbReference>
<dbReference type="InterPro" id="IPR005039">
    <property type="entry name" value="Ant_C"/>
</dbReference>
<name>A0ABP6QE27_9ACTN</name>
<evidence type="ECO:0000313" key="4">
    <source>
        <dbReference type="Proteomes" id="UP001501237"/>
    </source>
</evidence>
<organism evidence="3 4">
    <name type="scientific">Actinocorallia longicatena</name>
    <dbReference type="NCBI Taxonomy" id="111803"/>
    <lineage>
        <taxon>Bacteria</taxon>
        <taxon>Bacillati</taxon>
        <taxon>Actinomycetota</taxon>
        <taxon>Actinomycetes</taxon>
        <taxon>Streptosporangiales</taxon>
        <taxon>Thermomonosporaceae</taxon>
        <taxon>Actinocorallia</taxon>
    </lineage>
</organism>
<dbReference type="Pfam" id="PF10547">
    <property type="entry name" value="P22_AR_N"/>
    <property type="match status" value="1"/>
</dbReference>
<protein>
    <recommendedName>
        <fullName evidence="5">Antirepressor protein ant N-terminal domain-containing protein</fullName>
    </recommendedName>
</protein>
<proteinExistence type="predicted"/>
<feature type="domain" description="Antirepressor protein C-terminal" evidence="1">
    <location>
        <begin position="162"/>
        <end position="244"/>
    </location>
</feature>
<dbReference type="Pfam" id="PF03374">
    <property type="entry name" value="ANT"/>
    <property type="match status" value="1"/>
</dbReference>
<dbReference type="EMBL" id="BAAAUV010000013">
    <property type="protein sequence ID" value="GAA3223342.1"/>
    <property type="molecule type" value="Genomic_DNA"/>
</dbReference>
<dbReference type="RefSeq" id="WP_344832561.1">
    <property type="nucleotide sequence ID" value="NZ_BAAAUV010000013.1"/>
</dbReference>
<sequence>MSQPKAPTLRADVVAVPFLRGHIPAVLIDGEPHVILKPIADLLGINWASQYTKLSAAQWACIVLITTQLPGEAQPRQVIAVSMETFTVWLAGLQESRVSPDARETVAAYKREAGRALRIHFFGTPARIDDGDELAELELANSRLAKAITIAKHERAAREAAEAELVEAAPKVEAYDQMIDHRGLIPMAVFAQQSGIRRPNGRLLGERSAIEALREAGVLKDAPGTEQHNTPYQEHAHRVVTKSEQRGPVRVNVPYVVPGQAHYLARRIAEQLSAGQEPLPRATVVELRALGA</sequence>
<comment type="caution">
    <text evidence="3">The sequence shown here is derived from an EMBL/GenBank/DDBJ whole genome shotgun (WGS) entry which is preliminary data.</text>
</comment>
<dbReference type="PRINTS" id="PR01994">
    <property type="entry name" value="ANTIREPRESSR"/>
</dbReference>
<keyword evidence="4" id="KW-1185">Reference proteome</keyword>
<evidence type="ECO:0000313" key="3">
    <source>
        <dbReference type="EMBL" id="GAA3223342.1"/>
    </source>
</evidence>
<evidence type="ECO:0000259" key="1">
    <source>
        <dbReference type="Pfam" id="PF03374"/>
    </source>
</evidence>
<dbReference type="InterPro" id="IPR018875">
    <property type="entry name" value="Antirepressor_Ant_N"/>
</dbReference>
<evidence type="ECO:0008006" key="5">
    <source>
        <dbReference type="Google" id="ProtNLM"/>
    </source>
</evidence>
<evidence type="ECO:0000259" key="2">
    <source>
        <dbReference type="Pfam" id="PF10547"/>
    </source>
</evidence>
<gene>
    <name evidence="3" type="ORF">GCM10010468_49810</name>
</gene>
<accession>A0ABP6QE27</accession>